<keyword evidence="3" id="KW-1185">Reference proteome</keyword>
<gene>
    <name evidence="2" type="ORF">G6R28_05825</name>
</gene>
<evidence type="ECO:0000313" key="2">
    <source>
        <dbReference type="EMBL" id="MBS9336745.1"/>
    </source>
</evidence>
<dbReference type="EMBL" id="JAAMFJ010000005">
    <property type="protein sequence ID" value="MBS9336745.1"/>
    <property type="molecule type" value="Genomic_DNA"/>
</dbReference>
<proteinExistence type="predicted"/>
<protein>
    <submittedName>
        <fullName evidence="2">Uncharacterized protein</fullName>
    </submittedName>
</protein>
<reference evidence="2 3" key="1">
    <citation type="submission" date="2020-02" db="EMBL/GenBank/DDBJ databases">
        <title>Fructobacillus sp. isolated from paper mulberry of Taiwan.</title>
        <authorList>
            <person name="Lin S.-T."/>
        </authorList>
    </citation>
    <scope>NUCLEOTIDE SEQUENCE [LARGE SCALE GENOMIC DNA]</scope>
    <source>
        <strain evidence="2 3">M1-21</strain>
    </source>
</reference>
<dbReference type="Proteomes" id="UP000735205">
    <property type="component" value="Unassembled WGS sequence"/>
</dbReference>
<dbReference type="RefSeq" id="WP_213793304.1">
    <property type="nucleotide sequence ID" value="NZ_JAAMFJ010000005.1"/>
</dbReference>
<accession>A0ABS5QU74</accession>
<evidence type="ECO:0000313" key="3">
    <source>
        <dbReference type="Proteomes" id="UP000735205"/>
    </source>
</evidence>
<name>A0ABS5QU74_9LACO</name>
<evidence type="ECO:0000256" key="1">
    <source>
        <dbReference type="SAM" id="SignalP"/>
    </source>
</evidence>
<feature type="chain" id="PRO_5046268009" evidence="1">
    <location>
        <begin position="24"/>
        <end position="215"/>
    </location>
</feature>
<keyword evidence="1" id="KW-0732">Signal</keyword>
<feature type="signal peptide" evidence="1">
    <location>
        <begin position="1"/>
        <end position="23"/>
    </location>
</feature>
<comment type="caution">
    <text evidence="2">The sequence shown here is derived from an EMBL/GenBank/DDBJ whole genome shotgun (WGS) entry which is preliminary data.</text>
</comment>
<organism evidence="2 3">
    <name type="scientific">Fructobacillus papyrifericola</name>
    <dbReference type="NCBI Taxonomy" id="2713172"/>
    <lineage>
        <taxon>Bacteria</taxon>
        <taxon>Bacillati</taxon>
        <taxon>Bacillota</taxon>
        <taxon>Bacilli</taxon>
        <taxon>Lactobacillales</taxon>
        <taxon>Lactobacillaceae</taxon>
        <taxon>Fructobacillus</taxon>
    </lineage>
</organism>
<sequence>MKKTLISLAVASALLVSSVGVLNKVNADDNNTGAAANVNTKTYNDGTNNADVQVNGTLGGDNTNTDSNIPEGSDKWINITLDTATIFYNTSNDSKILSPTYNITNNSGRPVNVSVNSFKQNDSTDISKVAELNLSVKRSDGTTASNKLIENGKLSNNKTNLLTLANVNGNLTNNDTAVSGNNKATFTYNGSLSNKLTSTINPSFTMNPLFTPVSW</sequence>